<feature type="compositionally biased region" description="Low complexity" evidence="1">
    <location>
        <begin position="1"/>
        <end position="14"/>
    </location>
</feature>
<sequence>MQAPASAPQYAAPAGVGGAHRGPAPQIGTMSSGGGSIPDAHFNKPLLFRINGVVRRTSNYEKDASGNKIEFDAPIVDYLVFDEAAGNIEEVRGVTIMQKNIRRDLVEKYVAGEQAVAAIATHHRNPESAYSNAAKVLRPLDDENTTYGAEWTISTLRDVAIDEYHWWDRG</sequence>
<reference evidence="2 3" key="1">
    <citation type="submission" date="2017-04" db="EMBL/GenBank/DDBJ databases">
        <title>The new phylogeny of genus Mycobacterium.</title>
        <authorList>
            <person name="Tortoli E."/>
            <person name="Trovato A."/>
            <person name="Cirillo D.M."/>
        </authorList>
    </citation>
    <scope>NUCLEOTIDE SEQUENCE [LARGE SCALE GENOMIC DNA]</scope>
    <source>
        <strain evidence="2 3">KCTC 19819</strain>
    </source>
</reference>
<comment type="caution">
    <text evidence="2">The sequence shown here is derived from an EMBL/GenBank/DDBJ whole genome shotgun (WGS) entry which is preliminary data.</text>
</comment>
<evidence type="ECO:0000313" key="2">
    <source>
        <dbReference type="EMBL" id="OSC30620.1"/>
    </source>
</evidence>
<evidence type="ECO:0000256" key="1">
    <source>
        <dbReference type="SAM" id="MobiDB-lite"/>
    </source>
</evidence>
<evidence type="ECO:0000313" key="3">
    <source>
        <dbReference type="Proteomes" id="UP000193577"/>
    </source>
</evidence>
<dbReference type="EMBL" id="NCXO01000048">
    <property type="protein sequence ID" value="OSC30620.1"/>
    <property type="molecule type" value="Genomic_DNA"/>
</dbReference>
<protein>
    <submittedName>
        <fullName evidence="2">Uncharacterized protein</fullName>
    </submittedName>
</protein>
<feature type="region of interest" description="Disordered" evidence="1">
    <location>
        <begin position="1"/>
        <end position="35"/>
    </location>
</feature>
<proteinExistence type="predicted"/>
<dbReference type="AlphaFoldDB" id="A0AA91PBW9"/>
<gene>
    <name evidence="2" type="ORF">B8W67_16875</name>
</gene>
<accession>A0AA91PBW9</accession>
<dbReference type="Proteomes" id="UP000193577">
    <property type="component" value="Unassembled WGS sequence"/>
</dbReference>
<keyword evidence="3" id="KW-1185">Reference proteome</keyword>
<name>A0AA91PBW9_9MYCO</name>
<organism evidence="2 3">
    <name type="scientific">Mycolicibacillus koreensis</name>
    <dbReference type="NCBI Taxonomy" id="1069220"/>
    <lineage>
        <taxon>Bacteria</taxon>
        <taxon>Bacillati</taxon>
        <taxon>Actinomycetota</taxon>
        <taxon>Actinomycetes</taxon>
        <taxon>Mycobacteriales</taxon>
        <taxon>Mycobacteriaceae</taxon>
        <taxon>Mycolicibacillus</taxon>
    </lineage>
</organism>